<organism evidence="2">
    <name type="scientific">Arundo donax</name>
    <name type="common">Giant reed</name>
    <name type="synonym">Donax arundinaceus</name>
    <dbReference type="NCBI Taxonomy" id="35708"/>
    <lineage>
        <taxon>Eukaryota</taxon>
        <taxon>Viridiplantae</taxon>
        <taxon>Streptophyta</taxon>
        <taxon>Embryophyta</taxon>
        <taxon>Tracheophyta</taxon>
        <taxon>Spermatophyta</taxon>
        <taxon>Magnoliopsida</taxon>
        <taxon>Liliopsida</taxon>
        <taxon>Poales</taxon>
        <taxon>Poaceae</taxon>
        <taxon>PACMAD clade</taxon>
        <taxon>Arundinoideae</taxon>
        <taxon>Arundineae</taxon>
        <taxon>Arundo</taxon>
    </lineage>
</organism>
<evidence type="ECO:0000313" key="2">
    <source>
        <dbReference type="EMBL" id="JAE04268.1"/>
    </source>
</evidence>
<reference evidence="2" key="2">
    <citation type="journal article" date="2015" name="Data Brief">
        <title>Shoot transcriptome of the giant reed, Arundo donax.</title>
        <authorList>
            <person name="Barrero R.A."/>
            <person name="Guerrero F.D."/>
            <person name="Moolhuijzen P."/>
            <person name="Goolsby J.A."/>
            <person name="Tidwell J."/>
            <person name="Bellgard S.E."/>
            <person name="Bellgard M.I."/>
        </authorList>
    </citation>
    <scope>NUCLEOTIDE SEQUENCE</scope>
    <source>
        <tissue evidence="2">Shoot tissue taken approximately 20 cm above the soil surface</tissue>
    </source>
</reference>
<evidence type="ECO:0000259" key="1">
    <source>
        <dbReference type="Pfam" id="PF13966"/>
    </source>
</evidence>
<dbReference type="AlphaFoldDB" id="A0A0A9F7L9"/>
<dbReference type="Pfam" id="PF13966">
    <property type="entry name" value="zf-RVT"/>
    <property type="match status" value="1"/>
</dbReference>
<dbReference type="EMBL" id="GBRH01193628">
    <property type="protein sequence ID" value="JAE04268.1"/>
    <property type="molecule type" value="Transcribed_RNA"/>
</dbReference>
<reference evidence="2" key="1">
    <citation type="submission" date="2014-09" db="EMBL/GenBank/DDBJ databases">
        <authorList>
            <person name="Magalhaes I.L.F."/>
            <person name="Oliveira U."/>
            <person name="Santos F.R."/>
            <person name="Vidigal T.H.D.A."/>
            <person name="Brescovit A.D."/>
            <person name="Santos A.J."/>
        </authorList>
    </citation>
    <scope>NUCLEOTIDE SEQUENCE</scope>
    <source>
        <tissue evidence="2">Shoot tissue taken approximately 20 cm above the soil surface</tissue>
    </source>
</reference>
<feature type="domain" description="Reverse transcriptase zinc-binding" evidence="1">
    <location>
        <begin position="38"/>
        <end position="121"/>
    </location>
</feature>
<sequence>MVDGLYEYVHLWDILSEVVLQLGVEDVHIWRLSTSGKYSVKSAHGLFHGAVQFRPEDRIWKSWAPGKCQFFLWLVAHNRCWTADRLARRGLQRPARCVLCDQVEETIQHLLILCVFARQFWYNLLRRVGLEAIAPQLDEVFVDWWERVVAAVNAQARSGLNSLIILGAWIIWKHRNGCVFDGVTPNAAAALDAAMEHGRGTRYLLPHCSSSRRSLAPEVEVVLFLDTGTNVNLKTKRVCVCMHFLLFLSFLI</sequence>
<accession>A0A0A9F7L9</accession>
<name>A0A0A9F7L9_ARUDO</name>
<proteinExistence type="predicted"/>
<protein>
    <recommendedName>
        <fullName evidence="1">Reverse transcriptase zinc-binding domain-containing protein</fullName>
    </recommendedName>
</protein>
<dbReference type="InterPro" id="IPR026960">
    <property type="entry name" value="RVT-Znf"/>
</dbReference>